<dbReference type="EMBL" id="CP027306">
    <property type="protein sequence ID" value="AXE78570.1"/>
    <property type="molecule type" value="Genomic_DNA"/>
</dbReference>
<reference evidence="3 4" key="1">
    <citation type="journal article" date="2018" name="Front. Microbiol.">
        <title>Genome Sequencing of Streptomyces atratus SCSIOZH16 and Activation Production of Nocardamine via Metabolic Engineering.</title>
        <authorList>
            <person name="Li Y."/>
            <person name="Zhang C."/>
            <person name="Liu C."/>
            <person name="Ju J."/>
            <person name="Ma J."/>
        </authorList>
    </citation>
    <scope>NUCLEOTIDE SEQUENCE [LARGE SCALE GENOMIC DNA]</scope>
    <source>
        <strain evidence="3 4">SCSIO_ZH16</strain>
    </source>
</reference>
<evidence type="ECO:0000256" key="1">
    <source>
        <dbReference type="SAM" id="MobiDB-lite"/>
    </source>
</evidence>
<keyword evidence="2" id="KW-0732">Signal</keyword>
<sequence length="292" mass="30322">MAYVPGTALLAALVVGCSASTGTGGSAPDSKPGEATVAAAAPGKYRTLPDPCRAVAPSTLKDLLPGTAELPEDQQKKVYEGTATVTYDTDRRVGCRWKSEAPDSSRTLFIDFERVVSYDPSVSDDDRAREVYAKKETAAGLSSSSAAPSSTKDTEKQAPPSSDSASDSASHALSRPASEDGNADEPTGGSPDENGSEGSDSGTDGSSGSADESLLPRTLDNLGDGAFLDDLPTRAGSTAQNRTVSVVFRTSNVIVTVEYTEQPTVSTVLPDSKELQDMAQSLARQLVDKFSE</sequence>
<feature type="compositionally biased region" description="Low complexity" evidence="1">
    <location>
        <begin position="138"/>
        <end position="150"/>
    </location>
</feature>
<feature type="signal peptide" evidence="2">
    <location>
        <begin position="1"/>
        <end position="19"/>
    </location>
</feature>
<proteinExistence type="predicted"/>
<feature type="chain" id="PRO_5038815888" description="DUF3558 domain-containing protein" evidence="2">
    <location>
        <begin position="20"/>
        <end position="292"/>
    </location>
</feature>
<dbReference type="KEGG" id="sata:C5746_18400"/>
<feature type="region of interest" description="Disordered" evidence="1">
    <location>
        <begin position="135"/>
        <end position="221"/>
    </location>
</feature>
<evidence type="ECO:0000256" key="2">
    <source>
        <dbReference type="SAM" id="SignalP"/>
    </source>
</evidence>
<name>A0A2Z5JE13_STRAR</name>
<dbReference type="GeneID" id="95520425"/>
<dbReference type="AlphaFoldDB" id="A0A2Z5JE13"/>
<accession>A0A2Z5JE13</accession>
<dbReference type="RefSeq" id="WP_114245151.1">
    <property type="nucleotide sequence ID" value="NZ_CP027306.1"/>
</dbReference>
<dbReference type="Proteomes" id="UP000252698">
    <property type="component" value="Chromosome"/>
</dbReference>
<protein>
    <recommendedName>
        <fullName evidence="5">DUF3558 domain-containing protein</fullName>
    </recommendedName>
</protein>
<feature type="compositionally biased region" description="Low complexity" evidence="1">
    <location>
        <begin position="158"/>
        <end position="170"/>
    </location>
</feature>
<gene>
    <name evidence="3" type="ORF">C5746_18400</name>
</gene>
<evidence type="ECO:0008006" key="5">
    <source>
        <dbReference type="Google" id="ProtNLM"/>
    </source>
</evidence>
<feature type="compositionally biased region" description="Low complexity" evidence="1">
    <location>
        <begin position="188"/>
        <end position="213"/>
    </location>
</feature>
<evidence type="ECO:0000313" key="3">
    <source>
        <dbReference type="EMBL" id="AXE78570.1"/>
    </source>
</evidence>
<organism evidence="3 4">
    <name type="scientific">Streptomyces atratus</name>
    <dbReference type="NCBI Taxonomy" id="1893"/>
    <lineage>
        <taxon>Bacteria</taxon>
        <taxon>Bacillati</taxon>
        <taxon>Actinomycetota</taxon>
        <taxon>Actinomycetes</taxon>
        <taxon>Kitasatosporales</taxon>
        <taxon>Streptomycetaceae</taxon>
        <taxon>Streptomyces</taxon>
    </lineage>
</organism>
<evidence type="ECO:0000313" key="4">
    <source>
        <dbReference type="Proteomes" id="UP000252698"/>
    </source>
</evidence>